<dbReference type="AlphaFoldDB" id="W4FL34"/>
<dbReference type="EMBL" id="KI913198">
    <property type="protein sequence ID" value="ETV67428.1"/>
    <property type="molecule type" value="Genomic_DNA"/>
</dbReference>
<accession>W4FL34</accession>
<dbReference type="OrthoDB" id="10600322at2759"/>
<organism evidence="2">
    <name type="scientific">Aphanomyces astaci</name>
    <name type="common">Crayfish plague agent</name>
    <dbReference type="NCBI Taxonomy" id="112090"/>
    <lineage>
        <taxon>Eukaryota</taxon>
        <taxon>Sar</taxon>
        <taxon>Stramenopiles</taxon>
        <taxon>Oomycota</taxon>
        <taxon>Saprolegniomycetes</taxon>
        <taxon>Saprolegniales</taxon>
        <taxon>Verrucalvaceae</taxon>
        <taxon>Aphanomyces</taxon>
    </lineage>
</organism>
<dbReference type="GeneID" id="20818400"/>
<dbReference type="VEuPathDB" id="FungiDB:H257_16404"/>
<dbReference type="RefSeq" id="XP_009843119.1">
    <property type="nucleotide sequence ID" value="XM_009844817.1"/>
</dbReference>
<proteinExistence type="predicted"/>
<reference evidence="2" key="1">
    <citation type="submission" date="2013-12" db="EMBL/GenBank/DDBJ databases">
        <title>The Genome Sequence of Aphanomyces astaci APO3.</title>
        <authorList>
            <consortium name="The Broad Institute Genomics Platform"/>
            <person name="Russ C."/>
            <person name="Tyler B."/>
            <person name="van West P."/>
            <person name="Dieguez-Uribeondo J."/>
            <person name="Young S.K."/>
            <person name="Zeng Q."/>
            <person name="Gargeya S."/>
            <person name="Fitzgerald M."/>
            <person name="Abouelleil A."/>
            <person name="Alvarado L."/>
            <person name="Chapman S.B."/>
            <person name="Gainer-Dewar J."/>
            <person name="Goldberg J."/>
            <person name="Griggs A."/>
            <person name="Gujja S."/>
            <person name="Hansen M."/>
            <person name="Howarth C."/>
            <person name="Imamovic A."/>
            <person name="Ireland A."/>
            <person name="Larimer J."/>
            <person name="McCowan C."/>
            <person name="Murphy C."/>
            <person name="Pearson M."/>
            <person name="Poon T.W."/>
            <person name="Priest M."/>
            <person name="Roberts A."/>
            <person name="Saif S."/>
            <person name="Shea T."/>
            <person name="Sykes S."/>
            <person name="Wortman J."/>
            <person name="Nusbaum C."/>
            <person name="Birren B."/>
        </authorList>
    </citation>
    <scope>NUCLEOTIDE SEQUENCE [LARGE SCALE GENOMIC DNA]</scope>
    <source>
        <strain evidence="2">APO3</strain>
    </source>
</reference>
<sequence length="130" mass="15065">MLVEEYVQERRTQAKASAALARTIELELKEHEDMPDLDYRNVTSPGGSLTGKRRPTSIHEIERKVNESWPLKTHWLNAFTSHYKRKSWLPGKHKMQYMPDSTGNSPINTLPYLNCRAASLLLSWKQTQPM</sequence>
<feature type="region of interest" description="Disordered" evidence="1">
    <location>
        <begin position="36"/>
        <end position="55"/>
    </location>
</feature>
<evidence type="ECO:0000256" key="1">
    <source>
        <dbReference type="SAM" id="MobiDB-lite"/>
    </source>
</evidence>
<evidence type="ECO:0000313" key="2">
    <source>
        <dbReference type="EMBL" id="ETV67428.1"/>
    </source>
</evidence>
<name>W4FL34_APHAT</name>
<protein>
    <submittedName>
        <fullName evidence="2">Uncharacterized protein</fullName>
    </submittedName>
</protein>
<gene>
    <name evidence="2" type="ORF">H257_16404</name>
</gene>